<dbReference type="RefSeq" id="WP_144448816.1">
    <property type="nucleotide sequence ID" value="NZ_VLKZ01000001.1"/>
</dbReference>
<evidence type="ECO:0000313" key="2">
    <source>
        <dbReference type="Proteomes" id="UP000315711"/>
    </source>
</evidence>
<reference evidence="1 2" key="1">
    <citation type="journal article" date="2015" name="Stand. Genomic Sci.">
        <title>Genomic Encyclopedia of Bacterial and Archaeal Type Strains, Phase III: the genomes of soil and plant-associated and newly described type strains.</title>
        <authorList>
            <person name="Whitman W.B."/>
            <person name="Woyke T."/>
            <person name="Klenk H.P."/>
            <person name="Zhou Y."/>
            <person name="Lilburn T.G."/>
            <person name="Beck B.J."/>
            <person name="De Vos P."/>
            <person name="Vandamme P."/>
            <person name="Eisen J.A."/>
            <person name="Garrity G."/>
            <person name="Hugenholtz P."/>
            <person name="Kyrpides N.C."/>
        </authorList>
    </citation>
    <scope>NUCLEOTIDE SEQUENCE [LARGE SCALE GENOMIC DNA]</scope>
    <source>
        <strain evidence="1 2">CGMCC 1.10116</strain>
    </source>
</reference>
<sequence length="78" mass="8685">MKKGYAAQLFTIVKNSKRAVSYEQAAKTLKAANPNLEDTEKNTVGIKNILDRFVVNGKMKKTQTGNYKIAKISRVPVN</sequence>
<dbReference type="OrthoDB" id="2928431at2"/>
<proteinExistence type="predicted"/>
<evidence type="ECO:0008006" key="3">
    <source>
        <dbReference type="Google" id="ProtNLM"/>
    </source>
</evidence>
<dbReference type="Proteomes" id="UP000315711">
    <property type="component" value="Unassembled WGS sequence"/>
</dbReference>
<accession>A0A562QT93</accession>
<keyword evidence="2" id="KW-1185">Reference proteome</keyword>
<comment type="caution">
    <text evidence="1">The sequence shown here is derived from an EMBL/GenBank/DDBJ whole genome shotgun (WGS) entry which is preliminary data.</text>
</comment>
<protein>
    <recommendedName>
        <fullName evidence="3">H15 domain-containing protein</fullName>
    </recommendedName>
</protein>
<evidence type="ECO:0000313" key="1">
    <source>
        <dbReference type="EMBL" id="TWI60001.1"/>
    </source>
</evidence>
<gene>
    <name evidence="1" type="ORF">IQ10_00424</name>
</gene>
<name>A0A562QT93_9BACI</name>
<dbReference type="AlphaFoldDB" id="A0A562QT93"/>
<dbReference type="EMBL" id="VLKZ01000001">
    <property type="protein sequence ID" value="TWI60001.1"/>
    <property type="molecule type" value="Genomic_DNA"/>
</dbReference>
<organism evidence="1 2">
    <name type="scientific">Halalkalibacter nanhaiisediminis</name>
    <dbReference type="NCBI Taxonomy" id="688079"/>
    <lineage>
        <taxon>Bacteria</taxon>
        <taxon>Bacillati</taxon>
        <taxon>Bacillota</taxon>
        <taxon>Bacilli</taxon>
        <taxon>Bacillales</taxon>
        <taxon>Bacillaceae</taxon>
        <taxon>Halalkalibacter</taxon>
    </lineage>
</organism>